<accession>A0A9X3IV96</accession>
<sequence>MVRVPAGTFWRGCNVEGGDYCEDDPDAHLALNVPYREHELSGFWIDKFEVTAEQYGECGQAGACSAPDGVPWSEVEPPAVTGLPVTGVTWSQADAYCVWRGKRLPTEAEWEKAARGTDGRRWPWGNEHPKCGQAHLLLGDDCPRERHPLPVDAFPDDLSPYGAVGMLGNVQEWVHDWRGKTYYANAPARDPQGPEMSDGYPDLKIVRGGYWDAYTLPGNTMTSLSLRRWGRLGVGTEGVTGFRCASSEGPP</sequence>
<evidence type="ECO:0000313" key="2">
    <source>
        <dbReference type="EMBL" id="MCY1006027.1"/>
    </source>
</evidence>
<feature type="domain" description="Sulfatase-modifying factor enzyme-like" evidence="1">
    <location>
        <begin position="1"/>
        <end position="245"/>
    </location>
</feature>
<dbReference type="Proteomes" id="UP001150924">
    <property type="component" value="Unassembled WGS sequence"/>
</dbReference>
<name>A0A9X3IV96_9BACT</name>
<dbReference type="SUPFAM" id="SSF56436">
    <property type="entry name" value="C-type lectin-like"/>
    <property type="match status" value="1"/>
</dbReference>
<proteinExistence type="predicted"/>
<dbReference type="Gene3D" id="3.90.1580.10">
    <property type="entry name" value="paralog of FGE (formylglycine-generating enzyme)"/>
    <property type="match status" value="1"/>
</dbReference>
<dbReference type="InterPro" id="IPR042095">
    <property type="entry name" value="SUMF_sf"/>
</dbReference>
<organism evidence="2 3">
    <name type="scientific">Nannocystis pusilla</name>
    <dbReference type="NCBI Taxonomy" id="889268"/>
    <lineage>
        <taxon>Bacteria</taxon>
        <taxon>Pseudomonadati</taxon>
        <taxon>Myxococcota</taxon>
        <taxon>Polyangia</taxon>
        <taxon>Nannocystales</taxon>
        <taxon>Nannocystaceae</taxon>
        <taxon>Nannocystis</taxon>
    </lineage>
</organism>
<gene>
    <name evidence="2" type="ORF">OV079_10720</name>
</gene>
<dbReference type="EMBL" id="JAPNKE010000002">
    <property type="protein sequence ID" value="MCY1006027.1"/>
    <property type="molecule type" value="Genomic_DNA"/>
</dbReference>
<comment type="caution">
    <text evidence="2">The sequence shown here is derived from an EMBL/GenBank/DDBJ whole genome shotgun (WGS) entry which is preliminary data.</text>
</comment>
<dbReference type="AlphaFoldDB" id="A0A9X3IV96"/>
<dbReference type="InterPro" id="IPR005532">
    <property type="entry name" value="SUMF_dom"/>
</dbReference>
<dbReference type="InterPro" id="IPR016187">
    <property type="entry name" value="CTDL_fold"/>
</dbReference>
<dbReference type="RefSeq" id="WP_267768002.1">
    <property type="nucleotide sequence ID" value="NZ_JAPNKE010000002.1"/>
</dbReference>
<dbReference type="GO" id="GO:0120147">
    <property type="term" value="F:formylglycine-generating oxidase activity"/>
    <property type="evidence" value="ECO:0007669"/>
    <property type="project" value="TreeGrafter"/>
</dbReference>
<dbReference type="InterPro" id="IPR051043">
    <property type="entry name" value="Sulfatase_Mod_Factor_Kinase"/>
</dbReference>
<dbReference type="PANTHER" id="PTHR23150">
    <property type="entry name" value="SULFATASE MODIFYING FACTOR 1, 2"/>
    <property type="match status" value="1"/>
</dbReference>
<dbReference type="PANTHER" id="PTHR23150:SF19">
    <property type="entry name" value="FORMYLGLYCINE-GENERATING ENZYME"/>
    <property type="match status" value="1"/>
</dbReference>
<evidence type="ECO:0000259" key="1">
    <source>
        <dbReference type="Pfam" id="PF03781"/>
    </source>
</evidence>
<dbReference type="Pfam" id="PF03781">
    <property type="entry name" value="FGE-sulfatase"/>
    <property type="match status" value="1"/>
</dbReference>
<protein>
    <submittedName>
        <fullName evidence="2">SUMF1/EgtB/PvdO family nonheme iron enzyme</fullName>
    </submittedName>
</protein>
<reference evidence="2" key="1">
    <citation type="submission" date="2022-11" db="EMBL/GenBank/DDBJ databases">
        <title>Minimal conservation of predation-associated metabolite biosynthetic gene clusters underscores biosynthetic potential of Myxococcota including descriptions for ten novel species: Archangium lansinium sp. nov., Myxococcus landrumus sp. nov., Nannocystis bai.</title>
        <authorList>
            <person name="Ahearne A."/>
            <person name="Stevens C."/>
            <person name="Phillips K."/>
        </authorList>
    </citation>
    <scope>NUCLEOTIDE SEQUENCE</scope>
    <source>
        <strain evidence="2">Na p29</strain>
    </source>
</reference>
<keyword evidence="3" id="KW-1185">Reference proteome</keyword>
<evidence type="ECO:0000313" key="3">
    <source>
        <dbReference type="Proteomes" id="UP001150924"/>
    </source>
</evidence>